<accession>A0A0U3HUR9</accession>
<name>A0A0U3HUR9_9MICC</name>
<proteinExistence type="predicted"/>
<evidence type="ECO:0000313" key="1">
    <source>
        <dbReference type="EMBL" id="ALU41350.1"/>
    </source>
</evidence>
<sequence length="129" mass="13645">MECGEDLGDERASPLGTGVVDGSQLLVTVPGQGHLVVRVPGRQLHVQAGDLLGDEAYRDEMVATARQEIAAMVPDRSWMQWAAHLAPTITIAAITAWPDAGQPDPETAAKRIRQTVVAVVDAACRPPAS</sequence>
<dbReference type="KEGG" id="kfv:AS188_15770"/>
<dbReference type="EMBL" id="CP013255">
    <property type="protein sequence ID" value="ALU41350.1"/>
    <property type="molecule type" value="Genomic_DNA"/>
</dbReference>
<geneLocation type="plasmid" evidence="1">
    <name>1</name>
</geneLocation>
<organism evidence="1 2">
    <name type="scientific">Kocuria flava</name>
    <dbReference type="NCBI Taxonomy" id="446860"/>
    <lineage>
        <taxon>Bacteria</taxon>
        <taxon>Bacillati</taxon>
        <taxon>Actinomycetota</taxon>
        <taxon>Actinomycetes</taxon>
        <taxon>Micrococcales</taxon>
        <taxon>Micrococcaceae</taxon>
        <taxon>Kocuria</taxon>
    </lineage>
</organism>
<dbReference type="AlphaFoldDB" id="A0A0U3HUR9"/>
<gene>
    <name evidence="1" type="ORF">AS188_15770</name>
</gene>
<reference evidence="1 2" key="1">
    <citation type="submission" date="2015-11" db="EMBL/GenBank/DDBJ databases">
        <title>Complete Genome Sequence of Kocuria flava strain HO-9041.</title>
        <authorList>
            <person name="Zhou M."/>
            <person name="Dai J."/>
        </authorList>
    </citation>
    <scope>NUCLEOTIDE SEQUENCE [LARGE SCALE GENOMIC DNA]</scope>
    <source>
        <strain evidence="1 2">HO-9041</strain>
        <plasmid evidence="1 2">1</plasmid>
    </source>
</reference>
<dbReference type="Proteomes" id="UP000057181">
    <property type="component" value="Plasmid 1"/>
</dbReference>
<keyword evidence="1" id="KW-0614">Plasmid</keyword>
<evidence type="ECO:0000313" key="2">
    <source>
        <dbReference type="Proteomes" id="UP000057181"/>
    </source>
</evidence>
<protein>
    <submittedName>
        <fullName evidence="1">Uncharacterized protein</fullName>
    </submittedName>
</protein>